<comment type="caution">
    <text evidence="1">The sequence shown here is derived from an EMBL/GenBank/DDBJ whole genome shotgun (WGS) entry which is preliminary data.</text>
</comment>
<keyword evidence="2" id="KW-1185">Reference proteome</keyword>
<dbReference type="EMBL" id="BONW01000033">
    <property type="protein sequence ID" value="GIG91110.1"/>
    <property type="molecule type" value="Genomic_DNA"/>
</dbReference>
<dbReference type="Proteomes" id="UP000646749">
    <property type="component" value="Unassembled WGS sequence"/>
</dbReference>
<proteinExistence type="predicted"/>
<evidence type="ECO:0000313" key="2">
    <source>
        <dbReference type="Proteomes" id="UP000646749"/>
    </source>
</evidence>
<organism evidence="1 2">
    <name type="scientific">Plantactinospora endophytica</name>
    <dbReference type="NCBI Taxonomy" id="673535"/>
    <lineage>
        <taxon>Bacteria</taxon>
        <taxon>Bacillati</taxon>
        <taxon>Actinomycetota</taxon>
        <taxon>Actinomycetes</taxon>
        <taxon>Micromonosporales</taxon>
        <taxon>Micromonosporaceae</taxon>
        <taxon>Plantactinospora</taxon>
    </lineage>
</organism>
<reference evidence="1 2" key="1">
    <citation type="submission" date="2021-01" db="EMBL/GenBank/DDBJ databases">
        <title>Whole genome shotgun sequence of Plantactinospora endophytica NBRC 110450.</title>
        <authorList>
            <person name="Komaki H."/>
            <person name="Tamura T."/>
        </authorList>
    </citation>
    <scope>NUCLEOTIDE SEQUENCE [LARGE SCALE GENOMIC DNA]</scope>
    <source>
        <strain evidence="1 2">NBRC 110450</strain>
    </source>
</reference>
<evidence type="ECO:0008006" key="3">
    <source>
        <dbReference type="Google" id="ProtNLM"/>
    </source>
</evidence>
<accession>A0ABQ4E8P5</accession>
<protein>
    <recommendedName>
        <fullName evidence="3">HEAT repeat domain-containing protein</fullName>
    </recommendedName>
</protein>
<sequence length="170" mass="18626">MADRRRSAELLVQLDESAGSVALIGLAQDRRLSYADRRWAIGALALVKADHVSKDARLELSTPPYNRQALQTIAKLNEHGTDMLLLRLAEDVGLDGVDRRWAAEALLESRHPRARSLLSRIANDKTLLSFDRELALDSIARLNRTGADTTPGQAVPVDASKNAPLARSLV</sequence>
<evidence type="ECO:0000313" key="1">
    <source>
        <dbReference type="EMBL" id="GIG91110.1"/>
    </source>
</evidence>
<name>A0ABQ4E8P5_9ACTN</name>
<gene>
    <name evidence="1" type="ORF">Pen02_60460</name>
</gene>